<keyword evidence="3 7" id="KW-0560">Oxidoreductase</keyword>
<dbReference type="InterPro" id="IPR046346">
    <property type="entry name" value="Aminoacid_DH-like_N_sf"/>
</dbReference>
<dbReference type="OrthoDB" id="9803297at2"/>
<proteinExistence type="inferred from homology"/>
<evidence type="ECO:0000313" key="9">
    <source>
        <dbReference type="EMBL" id="ALO45512.1"/>
    </source>
</evidence>
<evidence type="ECO:0000259" key="8">
    <source>
        <dbReference type="SMART" id="SM00839"/>
    </source>
</evidence>
<dbReference type="EMBL" id="CP013189">
    <property type="protein sequence ID" value="ALO45512.1"/>
    <property type="molecule type" value="Genomic_DNA"/>
</dbReference>
<feature type="binding site" evidence="6">
    <location>
        <begin position="176"/>
        <end position="181"/>
    </location>
    <ligand>
        <name>NAD(+)</name>
        <dbReference type="ChEBI" id="CHEBI:57540"/>
    </ligand>
</feature>
<dbReference type="Pfam" id="PF02812">
    <property type="entry name" value="ELFV_dehydrog_N"/>
    <property type="match status" value="1"/>
</dbReference>
<evidence type="ECO:0000256" key="6">
    <source>
        <dbReference type="PIRSR" id="PIRSR000188-2"/>
    </source>
</evidence>
<dbReference type="GO" id="GO:0016639">
    <property type="term" value="F:oxidoreductase activity, acting on the CH-NH2 group of donors, NAD or NADP as acceptor"/>
    <property type="evidence" value="ECO:0007669"/>
    <property type="project" value="InterPro"/>
</dbReference>
<dbReference type="STRING" id="1249552.PS2015_840"/>
<dbReference type="RefSeq" id="WP_058021046.1">
    <property type="nucleotide sequence ID" value="NZ_CP013189.1"/>
</dbReference>
<dbReference type="SMART" id="SM00839">
    <property type="entry name" value="ELFV_dehydrog"/>
    <property type="match status" value="1"/>
</dbReference>
<keyword evidence="10" id="KW-1185">Reference proteome</keyword>
<dbReference type="Proteomes" id="UP000065641">
    <property type="component" value="Chromosome"/>
</dbReference>
<dbReference type="InterPro" id="IPR016211">
    <property type="entry name" value="Glu/Phe/Leu/Val/Trp_DH_bac/arc"/>
</dbReference>
<evidence type="ECO:0000256" key="5">
    <source>
        <dbReference type="PIRSR" id="PIRSR000188-1"/>
    </source>
</evidence>
<accession>A0A0S2KB39</accession>
<dbReference type="KEGG" id="pspi:PS2015_840"/>
<dbReference type="GO" id="GO:0006520">
    <property type="term" value="P:amino acid metabolic process"/>
    <property type="evidence" value="ECO:0007669"/>
    <property type="project" value="InterPro"/>
</dbReference>
<dbReference type="PANTHER" id="PTHR42722">
    <property type="entry name" value="LEUCINE DEHYDROGENASE"/>
    <property type="match status" value="1"/>
</dbReference>
<dbReference type="PATRIC" id="fig|1249552.3.peg.845"/>
<evidence type="ECO:0000256" key="4">
    <source>
        <dbReference type="ARBA" id="ARBA00023027"/>
    </source>
</evidence>
<dbReference type="Pfam" id="PF00208">
    <property type="entry name" value="ELFV_dehydrog"/>
    <property type="match status" value="1"/>
</dbReference>
<feature type="domain" description="Glutamate/phenylalanine/leucine/valine/L-tryptophan dehydrogenase C-terminal" evidence="8">
    <location>
        <begin position="140"/>
        <end position="342"/>
    </location>
</feature>
<dbReference type="InterPro" id="IPR006095">
    <property type="entry name" value="Glu/Leu/Phe/Val/Trp_DH"/>
</dbReference>
<dbReference type="InterPro" id="IPR036291">
    <property type="entry name" value="NAD(P)-bd_dom_sf"/>
</dbReference>
<dbReference type="PIRSF" id="PIRSF000188">
    <property type="entry name" value="Phe_leu_dh"/>
    <property type="match status" value="1"/>
</dbReference>
<evidence type="ECO:0000256" key="2">
    <source>
        <dbReference type="ARBA" id="ARBA00006382"/>
    </source>
</evidence>
<keyword evidence="4 6" id="KW-0520">NAD</keyword>
<comment type="similarity">
    <text evidence="2 7">Belongs to the Glu/Leu/Phe/Val dehydrogenases family.</text>
</comment>
<dbReference type="InterPro" id="IPR006097">
    <property type="entry name" value="Glu/Leu/Phe/Val/Trp_DH_dimer"/>
</dbReference>
<dbReference type="InterPro" id="IPR006096">
    <property type="entry name" value="Glu/Leu/Phe/Val/Trp_DH_C"/>
</dbReference>
<gene>
    <name evidence="9" type="ORF">PS2015_840</name>
</gene>
<dbReference type="AlphaFoldDB" id="A0A0S2KB39"/>
<evidence type="ECO:0000256" key="1">
    <source>
        <dbReference type="ARBA" id="ARBA00003868"/>
    </source>
</evidence>
<protein>
    <submittedName>
        <fullName evidence="9">Amino acid dehydrogenase</fullName>
    </submittedName>
</protein>
<comment type="function">
    <text evidence="1">Catalyzes the reversible oxidative deamination of glutamate to alpha-ketoglutarate and ammonia.</text>
</comment>
<evidence type="ECO:0000256" key="3">
    <source>
        <dbReference type="ARBA" id="ARBA00023002"/>
    </source>
</evidence>
<dbReference type="PANTHER" id="PTHR42722:SF1">
    <property type="entry name" value="VALINE DEHYDROGENASE"/>
    <property type="match status" value="1"/>
</dbReference>
<dbReference type="Gene3D" id="3.40.50.10860">
    <property type="entry name" value="Leucine Dehydrogenase, chain A, domain 1"/>
    <property type="match status" value="1"/>
</dbReference>
<sequence>MFDKIERARLESIHFRHDPESRLNAIIAIHNTRLGPALGGCRCIRYSNDNEAIDDVIKLARGMSYKAALAGVPQGGGKAVIMLPADMNLNRHSLYQAFGQFVHSLDGYYITAADSGTQLADLDQVATVTPYVSGTSHDGYNPSPLTALGVFAGIKAAVRHQLQRDSLKGLHIAIQGVGNVGFELAGLLHNAGARLTIADTNTERARLCAEAFHADQASTAEIIGIDCDVFSPCGLGGILNNETIPRLRCAIVAGAANNQLQSPTHGLLLQQRDILYAPDYVINAGGLITVSLGFLKKPLAEIRNRTLGLKHTLLNLFERSRAEKIPPGQIADRMAEDILYGQLT</sequence>
<reference evidence="9 10" key="1">
    <citation type="submission" date="2015-11" db="EMBL/GenBank/DDBJ databases">
        <authorList>
            <person name="Zhang Y."/>
            <person name="Guo Z."/>
        </authorList>
    </citation>
    <scope>NUCLEOTIDE SEQUENCE [LARGE SCALE GENOMIC DNA]</scope>
    <source>
        <strain evidence="9 10">KCTC 32221</strain>
    </source>
</reference>
<dbReference type="GO" id="GO:0000166">
    <property type="term" value="F:nucleotide binding"/>
    <property type="evidence" value="ECO:0007669"/>
    <property type="project" value="UniProtKB-KW"/>
</dbReference>
<dbReference type="Gene3D" id="3.40.50.720">
    <property type="entry name" value="NAD(P)-binding Rossmann-like Domain"/>
    <property type="match status" value="1"/>
</dbReference>
<dbReference type="SUPFAM" id="SSF53223">
    <property type="entry name" value="Aminoacid dehydrogenase-like, N-terminal domain"/>
    <property type="match status" value="1"/>
</dbReference>
<keyword evidence="6" id="KW-0547">Nucleotide-binding</keyword>
<organism evidence="9 10">
    <name type="scientific">Pseudohongiella spirulinae</name>
    <dbReference type="NCBI Taxonomy" id="1249552"/>
    <lineage>
        <taxon>Bacteria</taxon>
        <taxon>Pseudomonadati</taxon>
        <taxon>Pseudomonadota</taxon>
        <taxon>Gammaproteobacteria</taxon>
        <taxon>Pseudomonadales</taxon>
        <taxon>Pseudohongiellaceae</taxon>
        <taxon>Pseudohongiella</taxon>
    </lineage>
</organism>
<evidence type="ECO:0000313" key="10">
    <source>
        <dbReference type="Proteomes" id="UP000065641"/>
    </source>
</evidence>
<dbReference type="SUPFAM" id="SSF51735">
    <property type="entry name" value="NAD(P)-binding Rossmann-fold domains"/>
    <property type="match status" value="1"/>
</dbReference>
<feature type="active site" description="Proton donor/acceptor" evidence="5">
    <location>
        <position position="78"/>
    </location>
</feature>
<dbReference type="CDD" id="cd01075">
    <property type="entry name" value="NAD_bind_Leu_Phe_Val_DH"/>
    <property type="match status" value="1"/>
</dbReference>
<evidence type="ECO:0000256" key="7">
    <source>
        <dbReference type="RuleBase" id="RU004417"/>
    </source>
</evidence>
<dbReference type="PRINTS" id="PR00082">
    <property type="entry name" value="GLFDHDRGNASE"/>
</dbReference>
<name>A0A0S2KB39_9GAMM</name>